<evidence type="ECO:0000256" key="2">
    <source>
        <dbReference type="SAM" id="MobiDB-lite"/>
    </source>
</evidence>
<evidence type="ECO:0000313" key="5">
    <source>
        <dbReference type="EMBL" id="KAB7758806.1"/>
    </source>
</evidence>
<dbReference type="PANTHER" id="PTHR45625:SF3">
    <property type="entry name" value="PEPTIDYL-PROLYL CIS-TRANS ISOMERASE B-RELATED"/>
    <property type="match status" value="1"/>
</dbReference>
<protein>
    <submittedName>
        <fullName evidence="5">Cyclophilin</fullName>
    </submittedName>
</protein>
<reference evidence="5 6" key="1">
    <citation type="submission" date="2012-10" db="EMBL/GenBank/DDBJ databases">
        <title>The draft sequence of the Mycobacterium pheli genome.</title>
        <authorList>
            <person name="Pettersson B.M.F."/>
            <person name="Das S."/>
            <person name="Dasgupta S."/>
            <person name="Bhattacharya A."/>
            <person name="Kirsebom L.A."/>
        </authorList>
    </citation>
    <scope>NUCLEOTIDE SEQUENCE [LARGE SCALE GENOMIC DNA]</scope>
    <source>
        <strain evidence="5 6">CCUG 21000</strain>
    </source>
</reference>
<feature type="transmembrane region" description="Helical" evidence="3">
    <location>
        <begin position="94"/>
        <end position="125"/>
    </location>
</feature>
<dbReference type="PRINTS" id="PR01217">
    <property type="entry name" value="PRICHEXTENSN"/>
</dbReference>
<dbReference type="GO" id="GO:0003755">
    <property type="term" value="F:peptidyl-prolyl cis-trans isomerase activity"/>
    <property type="evidence" value="ECO:0007669"/>
    <property type="project" value="InterPro"/>
</dbReference>
<keyword evidence="3" id="KW-0812">Transmembrane</keyword>
<dbReference type="PROSITE" id="PS50072">
    <property type="entry name" value="CSA_PPIASE_2"/>
    <property type="match status" value="1"/>
</dbReference>
<feature type="region of interest" description="Disordered" evidence="2">
    <location>
        <begin position="133"/>
        <end position="152"/>
    </location>
</feature>
<dbReference type="RefSeq" id="WP_061481182.1">
    <property type="nucleotide sequence ID" value="NZ_ANBO01000005.1"/>
</dbReference>
<dbReference type="GeneID" id="74303278"/>
<evidence type="ECO:0000313" key="6">
    <source>
        <dbReference type="Proteomes" id="UP000325690"/>
    </source>
</evidence>
<evidence type="ECO:0000259" key="4">
    <source>
        <dbReference type="PROSITE" id="PS50072"/>
    </source>
</evidence>
<keyword evidence="6" id="KW-1185">Reference proteome</keyword>
<accession>A0A5N5VAP2</accession>
<keyword evidence="3" id="KW-0472">Membrane</keyword>
<sequence>MTEPTPPNGFEPPPAYAPPEAPPYPAEAPPPYPPYPPPYPPPYGYPAAYPAGPRPTNTFAVISMVFAFLFAPLGILFGHLSLSQIKKTGEEGRGLAIAGLVISYLVTVAMVLLITVTVVLLVAVARDMDSYYDRTDRPPVTATPAQLDDLPKFKPPATLGSNCQYPATPEPPSKSVKPPRTGKVATTPEFVNATITTNRGVIGIRLDNAKAPCTVNNFVSLAQQGFFDKTQCHRLTTSEELGVLQCGDPTGTGTGGPGYRFPNEYPTNQFRLTDPAMKKPLRYPRGTLAMANSGLGTNGSQFFLVYEDSALPPTYTVFGTINEAGLATIDKIADAGVADGSDDGKPADEVRIESVRVQ</sequence>
<keyword evidence="3" id="KW-1133">Transmembrane helix</keyword>
<comment type="function">
    <text evidence="1">PPIases accelerate the folding of proteins. It catalyzes the cis-trans isomerization of proline imidic peptide bonds in oligopeptides.</text>
</comment>
<dbReference type="CDD" id="cd00317">
    <property type="entry name" value="cyclophilin"/>
    <property type="match status" value="1"/>
</dbReference>
<feature type="domain" description="PPIase cyclophilin-type" evidence="4">
    <location>
        <begin position="200"/>
        <end position="357"/>
    </location>
</feature>
<organism evidence="5 6">
    <name type="scientific">Mycolicibacterium phlei DSM 43239 = CCUG 21000</name>
    <dbReference type="NCBI Taxonomy" id="1226750"/>
    <lineage>
        <taxon>Bacteria</taxon>
        <taxon>Bacillati</taxon>
        <taxon>Actinomycetota</taxon>
        <taxon>Actinomycetes</taxon>
        <taxon>Mycobacteriales</taxon>
        <taxon>Mycobacteriaceae</taxon>
        <taxon>Mycolicibacterium</taxon>
    </lineage>
</organism>
<dbReference type="Pfam" id="PF00160">
    <property type="entry name" value="Pro_isomerase"/>
    <property type="match status" value="1"/>
</dbReference>
<dbReference type="InterPro" id="IPR002130">
    <property type="entry name" value="Cyclophilin-type_PPIase_dom"/>
</dbReference>
<name>A0A5N5VAP2_MYCPH</name>
<dbReference type="Pfam" id="PF13828">
    <property type="entry name" value="DUF4190"/>
    <property type="match status" value="1"/>
</dbReference>
<feature type="region of interest" description="Disordered" evidence="2">
    <location>
        <begin position="1"/>
        <end position="31"/>
    </location>
</feature>
<dbReference type="InterPro" id="IPR044666">
    <property type="entry name" value="Cyclophilin_A-like"/>
</dbReference>
<dbReference type="EMBL" id="ANBP01000004">
    <property type="protein sequence ID" value="KAB7758806.1"/>
    <property type="molecule type" value="Genomic_DNA"/>
</dbReference>
<feature type="region of interest" description="Disordered" evidence="2">
    <location>
        <begin position="161"/>
        <end position="184"/>
    </location>
</feature>
<dbReference type="Gene3D" id="2.40.100.10">
    <property type="entry name" value="Cyclophilin-like"/>
    <property type="match status" value="1"/>
</dbReference>
<dbReference type="InterPro" id="IPR029000">
    <property type="entry name" value="Cyclophilin-like_dom_sf"/>
</dbReference>
<comment type="caution">
    <text evidence="5">The sequence shown here is derived from an EMBL/GenBank/DDBJ whole genome shotgun (WGS) entry which is preliminary data.</text>
</comment>
<evidence type="ECO:0000256" key="1">
    <source>
        <dbReference type="ARBA" id="ARBA00002388"/>
    </source>
</evidence>
<dbReference type="PANTHER" id="PTHR45625">
    <property type="entry name" value="PEPTIDYL-PROLYL CIS-TRANS ISOMERASE-RELATED"/>
    <property type="match status" value="1"/>
</dbReference>
<dbReference type="SUPFAM" id="SSF50891">
    <property type="entry name" value="Cyclophilin-like"/>
    <property type="match status" value="1"/>
</dbReference>
<dbReference type="AlphaFoldDB" id="A0A5N5VAP2"/>
<evidence type="ECO:0000256" key="3">
    <source>
        <dbReference type="SAM" id="Phobius"/>
    </source>
</evidence>
<gene>
    <name evidence="5" type="ORF">MPHL21000_05275</name>
</gene>
<feature type="transmembrane region" description="Helical" evidence="3">
    <location>
        <begin position="59"/>
        <end position="82"/>
    </location>
</feature>
<proteinExistence type="predicted"/>
<dbReference type="InterPro" id="IPR025241">
    <property type="entry name" value="DUF4190"/>
</dbReference>
<dbReference type="Proteomes" id="UP000325690">
    <property type="component" value="Unassembled WGS sequence"/>
</dbReference>